<proteinExistence type="predicted"/>
<feature type="region of interest" description="Disordered" evidence="1">
    <location>
        <begin position="133"/>
        <end position="155"/>
    </location>
</feature>
<evidence type="ECO:0000313" key="2">
    <source>
        <dbReference type="EMBL" id="EDM18947.1"/>
    </source>
</evidence>
<evidence type="ECO:0000256" key="1">
    <source>
        <dbReference type="SAM" id="MobiDB-lite"/>
    </source>
</evidence>
<dbReference type="Proteomes" id="UP000234681">
    <property type="component" value="Chromosome 9"/>
</dbReference>
<dbReference type="EMBL" id="CH473987">
    <property type="protein sequence ID" value="EDM18947.1"/>
    <property type="molecule type" value="Genomic_DNA"/>
</dbReference>
<accession>A6JID5</accession>
<evidence type="ECO:0000313" key="3">
    <source>
        <dbReference type="Proteomes" id="UP000234681"/>
    </source>
</evidence>
<dbReference type="AlphaFoldDB" id="A6JID5"/>
<reference evidence="2 3" key="1">
    <citation type="submission" date="2005-09" db="EMBL/GenBank/DDBJ databases">
        <authorList>
            <person name="Mural R.J."/>
            <person name="Li P.W."/>
            <person name="Adams M.D."/>
            <person name="Amanatides P.G."/>
            <person name="Baden-Tillson H."/>
            <person name="Barnstead M."/>
            <person name="Chin S.H."/>
            <person name="Dew I."/>
            <person name="Evans C.A."/>
            <person name="Ferriera S."/>
            <person name="Flanigan M."/>
            <person name="Fosler C."/>
            <person name="Glodek A."/>
            <person name="Gu Z."/>
            <person name="Holt R.A."/>
            <person name="Jennings D."/>
            <person name="Kraft C.L."/>
            <person name="Lu F."/>
            <person name="Nguyen T."/>
            <person name="Nusskern D.R."/>
            <person name="Pfannkoch C.M."/>
            <person name="Sitter C."/>
            <person name="Sutton G.G."/>
            <person name="Venter J.C."/>
            <person name="Wang Z."/>
            <person name="Woodage T."/>
            <person name="Zheng X.H."/>
            <person name="Zhong F."/>
        </authorList>
    </citation>
    <scope>NUCLEOTIDE SEQUENCE [LARGE SCALE GENOMIC DNA]</scope>
    <source>
        <strain>BN</strain>
        <strain evidence="3">Sprague-Dawley</strain>
    </source>
</reference>
<organism evidence="2 3">
    <name type="scientific">Rattus norvegicus</name>
    <name type="common">Rat</name>
    <dbReference type="NCBI Taxonomy" id="10116"/>
    <lineage>
        <taxon>Eukaryota</taxon>
        <taxon>Metazoa</taxon>
        <taxon>Chordata</taxon>
        <taxon>Craniata</taxon>
        <taxon>Vertebrata</taxon>
        <taxon>Euteleostomi</taxon>
        <taxon>Mammalia</taxon>
        <taxon>Eutheria</taxon>
        <taxon>Euarchontoglires</taxon>
        <taxon>Glires</taxon>
        <taxon>Rodentia</taxon>
        <taxon>Myomorpha</taxon>
        <taxon>Muroidea</taxon>
        <taxon>Muridae</taxon>
        <taxon>Murinae</taxon>
        <taxon>Rattus</taxon>
    </lineage>
</organism>
<protein>
    <submittedName>
        <fullName evidence="2">RCG43580</fullName>
    </submittedName>
</protein>
<sequence length="155" mass="16704">MSPQPGAFPLSERRSVRMIGTLVLPVHPLPSLQPPALDSRRKENSALRGGILRKDQQRASSPVVGSRKWGSAFGLAPCPELSFITEVFPLTINIETYLFAWVYSPSFVHSLVPPNCSPCEGLWNAGSLASHPGPLQRPHVPPDGGGGPNKDFAKC</sequence>
<feature type="region of interest" description="Disordered" evidence="1">
    <location>
        <begin position="34"/>
        <end position="63"/>
    </location>
</feature>
<gene>
    <name evidence="2" type="ORF">rCG_43580</name>
</gene>
<name>A6JID5_RAT</name>
<feature type="non-terminal residue" evidence="2">
    <location>
        <position position="155"/>
    </location>
</feature>